<sequence length="181" mass="19480">MTHSPHIHDTVRSPLTSHLGQSRPQMATTRHVVVGFGTGDISKNALAFAVTFAAGQDADVHVVHCVDSEDMPIETDSPQYENRFQHAVAAQRDHAVAALQTFPGAWTYDCVRADPAEYLLKSAKEYGAFVIVVGAPRTGAVSALGALLHTSVSSRLTRQDQYPVLLIPAAVTATAWPPQVR</sequence>
<evidence type="ECO:0000313" key="5">
    <source>
        <dbReference type="Proteomes" id="UP001589587"/>
    </source>
</evidence>
<comment type="similarity">
    <text evidence="1">Belongs to the universal stress protein A family.</text>
</comment>
<feature type="region of interest" description="Disordered" evidence="2">
    <location>
        <begin position="1"/>
        <end position="24"/>
    </location>
</feature>
<evidence type="ECO:0000313" key="4">
    <source>
        <dbReference type="EMBL" id="MFB9785604.1"/>
    </source>
</evidence>
<evidence type="ECO:0000256" key="1">
    <source>
        <dbReference type="ARBA" id="ARBA00008791"/>
    </source>
</evidence>
<dbReference type="InterPro" id="IPR014729">
    <property type="entry name" value="Rossmann-like_a/b/a_fold"/>
</dbReference>
<evidence type="ECO:0000259" key="3">
    <source>
        <dbReference type="Pfam" id="PF00582"/>
    </source>
</evidence>
<name>A0ABV5XT54_9NOCA</name>
<reference evidence="4 5" key="1">
    <citation type="submission" date="2024-09" db="EMBL/GenBank/DDBJ databases">
        <authorList>
            <person name="Sun Q."/>
            <person name="Mori K."/>
        </authorList>
    </citation>
    <scope>NUCLEOTIDE SEQUENCE [LARGE SCALE GENOMIC DNA]</scope>
    <source>
        <strain evidence="4 5">JCM 11411</strain>
    </source>
</reference>
<comment type="caution">
    <text evidence="4">The sequence shown here is derived from an EMBL/GenBank/DDBJ whole genome shotgun (WGS) entry which is preliminary data.</text>
</comment>
<dbReference type="RefSeq" id="WP_051649769.1">
    <property type="nucleotide sequence ID" value="NZ_JBHMAS010000171.1"/>
</dbReference>
<dbReference type="SUPFAM" id="SSF52402">
    <property type="entry name" value="Adenine nucleotide alpha hydrolases-like"/>
    <property type="match status" value="1"/>
</dbReference>
<feature type="compositionally biased region" description="Polar residues" evidence="2">
    <location>
        <begin position="13"/>
        <end position="24"/>
    </location>
</feature>
<feature type="compositionally biased region" description="Basic and acidic residues" evidence="2">
    <location>
        <begin position="1"/>
        <end position="11"/>
    </location>
</feature>
<dbReference type="Pfam" id="PF00582">
    <property type="entry name" value="Usp"/>
    <property type="match status" value="1"/>
</dbReference>
<feature type="domain" description="UspA" evidence="3">
    <location>
        <begin position="30"/>
        <end position="168"/>
    </location>
</feature>
<dbReference type="PANTHER" id="PTHR46268">
    <property type="entry name" value="STRESS RESPONSE PROTEIN NHAX"/>
    <property type="match status" value="1"/>
</dbReference>
<protein>
    <submittedName>
        <fullName evidence="4">Universal stress protein</fullName>
    </submittedName>
</protein>
<dbReference type="InterPro" id="IPR006016">
    <property type="entry name" value="UspA"/>
</dbReference>
<organism evidence="4 5">
    <name type="scientific">Rhodococcus baikonurensis</name>
    <dbReference type="NCBI Taxonomy" id="172041"/>
    <lineage>
        <taxon>Bacteria</taxon>
        <taxon>Bacillati</taxon>
        <taxon>Actinomycetota</taxon>
        <taxon>Actinomycetes</taxon>
        <taxon>Mycobacteriales</taxon>
        <taxon>Nocardiaceae</taxon>
        <taxon>Rhodococcus</taxon>
        <taxon>Rhodococcus erythropolis group</taxon>
    </lineage>
</organism>
<dbReference type="CDD" id="cd00293">
    <property type="entry name" value="USP-like"/>
    <property type="match status" value="1"/>
</dbReference>
<dbReference type="Proteomes" id="UP001589587">
    <property type="component" value="Unassembled WGS sequence"/>
</dbReference>
<dbReference type="PANTHER" id="PTHR46268:SF6">
    <property type="entry name" value="UNIVERSAL STRESS PROTEIN UP12"/>
    <property type="match status" value="1"/>
</dbReference>
<gene>
    <name evidence="4" type="ORF">ACFFQ6_38580</name>
</gene>
<evidence type="ECO:0000256" key="2">
    <source>
        <dbReference type="SAM" id="MobiDB-lite"/>
    </source>
</evidence>
<dbReference type="EMBL" id="JBHMAS010000171">
    <property type="protein sequence ID" value="MFB9785604.1"/>
    <property type="molecule type" value="Genomic_DNA"/>
</dbReference>
<keyword evidence="5" id="KW-1185">Reference proteome</keyword>
<proteinExistence type="inferred from homology"/>
<accession>A0ABV5XT54</accession>
<dbReference type="Gene3D" id="3.40.50.620">
    <property type="entry name" value="HUPs"/>
    <property type="match status" value="1"/>
</dbReference>